<feature type="compositionally biased region" description="Basic and acidic residues" evidence="1">
    <location>
        <begin position="53"/>
        <end position="66"/>
    </location>
</feature>
<feature type="region of interest" description="Disordered" evidence="1">
    <location>
        <begin position="139"/>
        <end position="211"/>
    </location>
</feature>
<protein>
    <submittedName>
        <fullName evidence="2">Uncharacterized protein</fullName>
    </submittedName>
</protein>
<feature type="region of interest" description="Disordered" evidence="1">
    <location>
        <begin position="49"/>
        <end position="90"/>
    </location>
</feature>
<dbReference type="EMBL" id="WIUZ02000002">
    <property type="protein sequence ID" value="KAF9790992.1"/>
    <property type="molecule type" value="Genomic_DNA"/>
</dbReference>
<feature type="compositionally biased region" description="Low complexity" evidence="1">
    <location>
        <begin position="150"/>
        <end position="166"/>
    </location>
</feature>
<proteinExistence type="predicted"/>
<evidence type="ECO:0000256" key="1">
    <source>
        <dbReference type="SAM" id="MobiDB-lite"/>
    </source>
</evidence>
<gene>
    <name evidence="2" type="ORF">BJ322DRAFT_1170923</name>
</gene>
<evidence type="ECO:0000313" key="2">
    <source>
        <dbReference type="EMBL" id="KAF9790992.1"/>
    </source>
</evidence>
<feature type="compositionally biased region" description="Basic and acidic residues" evidence="1">
    <location>
        <begin position="27"/>
        <end position="36"/>
    </location>
</feature>
<feature type="compositionally biased region" description="Polar residues" evidence="1">
    <location>
        <begin position="188"/>
        <end position="205"/>
    </location>
</feature>
<organism evidence="2 3">
    <name type="scientific">Thelephora terrestris</name>
    <dbReference type="NCBI Taxonomy" id="56493"/>
    <lineage>
        <taxon>Eukaryota</taxon>
        <taxon>Fungi</taxon>
        <taxon>Dikarya</taxon>
        <taxon>Basidiomycota</taxon>
        <taxon>Agaricomycotina</taxon>
        <taxon>Agaricomycetes</taxon>
        <taxon>Thelephorales</taxon>
        <taxon>Thelephoraceae</taxon>
        <taxon>Thelephora</taxon>
    </lineage>
</organism>
<feature type="compositionally biased region" description="Pro residues" evidence="1">
    <location>
        <begin position="67"/>
        <end position="77"/>
    </location>
</feature>
<sequence>MSDQPLPPIVYLPSSGGYTSSRIVPETPDRQRFPFRRYSIDDDGKLVCKTRNISRDTRLKPYDRPPSRPTSLPPRRSPSPQVAEDGSSDPNYAARLFADLVPTIMQTPKALDSVSSICAAHNLDSAVTASIIRAVRKQLEPPEDEASDNSSRPAALPTASASSSKPPDAHTSPPSQDGLIPFKHDRTFSSGRGTTTWYSTESSGEVHSPPSGLRVEAGELYIHKDLSNGSFQTWLFDVDGHWRRVRTDGPKVSHPIFSERSLSLRSDGTPNWAASVRFAAAHTRKDRSRA</sequence>
<reference evidence="2" key="2">
    <citation type="submission" date="2020-11" db="EMBL/GenBank/DDBJ databases">
        <authorList>
            <consortium name="DOE Joint Genome Institute"/>
            <person name="Kuo A."/>
            <person name="Miyauchi S."/>
            <person name="Kiss E."/>
            <person name="Drula E."/>
            <person name="Kohler A."/>
            <person name="Sanchez-Garcia M."/>
            <person name="Andreopoulos B."/>
            <person name="Barry K.W."/>
            <person name="Bonito G."/>
            <person name="Buee M."/>
            <person name="Carver A."/>
            <person name="Chen C."/>
            <person name="Cichocki N."/>
            <person name="Clum A."/>
            <person name="Culley D."/>
            <person name="Crous P.W."/>
            <person name="Fauchery L."/>
            <person name="Girlanda M."/>
            <person name="Hayes R."/>
            <person name="Keri Z."/>
            <person name="Labutti K."/>
            <person name="Lipzen A."/>
            <person name="Lombard V."/>
            <person name="Magnuson J."/>
            <person name="Maillard F."/>
            <person name="Morin E."/>
            <person name="Murat C."/>
            <person name="Nolan M."/>
            <person name="Ohm R."/>
            <person name="Pangilinan J."/>
            <person name="Pereira M."/>
            <person name="Perotto S."/>
            <person name="Peter M."/>
            <person name="Riley R."/>
            <person name="Sitrit Y."/>
            <person name="Stielow B."/>
            <person name="Szollosi G."/>
            <person name="Zifcakova L."/>
            <person name="Stursova M."/>
            <person name="Spatafora J.W."/>
            <person name="Tedersoo L."/>
            <person name="Vaario L.-M."/>
            <person name="Yamada A."/>
            <person name="Yan M."/>
            <person name="Wang P."/>
            <person name="Xu J."/>
            <person name="Bruns T."/>
            <person name="Baldrian P."/>
            <person name="Vilgalys R."/>
            <person name="Henrissat B."/>
            <person name="Grigoriev I.V."/>
            <person name="Hibbett D."/>
            <person name="Nagy L.G."/>
            <person name="Martin F.M."/>
        </authorList>
    </citation>
    <scope>NUCLEOTIDE SEQUENCE</scope>
    <source>
        <strain evidence="2">UH-Tt-Lm1</strain>
    </source>
</reference>
<dbReference type="AlphaFoldDB" id="A0A9P6HNU9"/>
<comment type="caution">
    <text evidence="2">The sequence shown here is derived from an EMBL/GenBank/DDBJ whole genome shotgun (WGS) entry which is preliminary data.</text>
</comment>
<feature type="compositionally biased region" description="Pro residues" evidence="1">
    <location>
        <begin position="1"/>
        <end position="10"/>
    </location>
</feature>
<dbReference type="Proteomes" id="UP000736335">
    <property type="component" value="Unassembled WGS sequence"/>
</dbReference>
<name>A0A9P6HNU9_9AGAM</name>
<evidence type="ECO:0000313" key="3">
    <source>
        <dbReference type="Proteomes" id="UP000736335"/>
    </source>
</evidence>
<reference evidence="2" key="1">
    <citation type="journal article" date="2020" name="Nat. Commun.">
        <title>Large-scale genome sequencing of mycorrhizal fungi provides insights into the early evolution of symbiotic traits.</title>
        <authorList>
            <person name="Miyauchi S."/>
            <person name="Kiss E."/>
            <person name="Kuo A."/>
            <person name="Drula E."/>
            <person name="Kohler A."/>
            <person name="Sanchez-Garcia M."/>
            <person name="Morin E."/>
            <person name="Andreopoulos B."/>
            <person name="Barry K.W."/>
            <person name="Bonito G."/>
            <person name="Buee M."/>
            <person name="Carver A."/>
            <person name="Chen C."/>
            <person name="Cichocki N."/>
            <person name="Clum A."/>
            <person name="Culley D."/>
            <person name="Crous P.W."/>
            <person name="Fauchery L."/>
            <person name="Girlanda M."/>
            <person name="Hayes R.D."/>
            <person name="Keri Z."/>
            <person name="LaButti K."/>
            <person name="Lipzen A."/>
            <person name="Lombard V."/>
            <person name="Magnuson J."/>
            <person name="Maillard F."/>
            <person name="Murat C."/>
            <person name="Nolan M."/>
            <person name="Ohm R.A."/>
            <person name="Pangilinan J."/>
            <person name="Pereira M.F."/>
            <person name="Perotto S."/>
            <person name="Peter M."/>
            <person name="Pfister S."/>
            <person name="Riley R."/>
            <person name="Sitrit Y."/>
            <person name="Stielow J.B."/>
            <person name="Szollosi G."/>
            <person name="Zifcakova L."/>
            <person name="Stursova M."/>
            <person name="Spatafora J.W."/>
            <person name="Tedersoo L."/>
            <person name="Vaario L.M."/>
            <person name="Yamada A."/>
            <person name="Yan M."/>
            <person name="Wang P."/>
            <person name="Xu J."/>
            <person name="Bruns T."/>
            <person name="Baldrian P."/>
            <person name="Vilgalys R."/>
            <person name="Dunand C."/>
            <person name="Henrissat B."/>
            <person name="Grigoriev I.V."/>
            <person name="Hibbett D."/>
            <person name="Nagy L.G."/>
            <person name="Martin F.M."/>
        </authorList>
    </citation>
    <scope>NUCLEOTIDE SEQUENCE</scope>
    <source>
        <strain evidence="2">UH-Tt-Lm1</strain>
    </source>
</reference>
<accession>A0A9P6HNU9</accession>
<feature type="region of interest" description="Disordered" evidence="1">
    <location>
        <begin position="1"/>
        <end position="36"/>
    </location>
</feature>
<keyword evidence="3" id="KW-1185">Reference proteome</keyword>